<dbReference type="PROSITE" id="PS50850">
    <property type="entry name" value="MFS"/>
    <property type="match status" value="1"/>
</dbReference>
<evidence type="ECO:0000256" key="2">
    <source>
        <dbReference type="ARBA" id="ARBA00022692"/>
    </source>
</evidence>
<dbReference type="GO" id="GO:0022857">
    <property type="term" value="F:transmembrane transporter activity"/>
    <property type="evidence" value="ECO:0007669"/>
    <property type="project" value="InterPro"/>
</dbReference>
<reference evidence="7 8" key="1">
    <citation type="submission" date="2014-08" db="EMBL/GenBank/DDBJ databases">
        <title>Complete genome sequence of Corynebacterium aquilae S-613T(T) (=DSM 44791(T)), isolated from the choana of a healthy golden eagle.</title>
        <authorList>
            <person name="Ruckert C."/>
            <person name="Albersmeier A."/>
            <person name="Winkler A."/>
            <person name="Kalinowski J."/>
        </authorList>
    </citation>
    <scope>NUCLEOTIDE SEQUENCE [LARGE SCALE GENOMIC DNA]</scope>
    <source>
        <strain evidence="7 8">S-613</strain>
    </source>
</reference>
<evidence type="ECO:0000256" key="1">
    <source>
        <dbReference type="ARBA" id="ARBA00004651"/>
    </source>
</evidence>
<dbReference type="InterPro" id="IPR036259">
    <property type="entry name" value="MFS_trans_sf"/>
</dbReference>
<dbReference type="GO" id="GO:0005886">
    <property type="term" value="C:plasma membrane"/>
    <property type="evidence" value="ECO:0007669"/>
    <property type="project" value="UniProtKB-SubCell"/>
</dbReference>
<feature type="transmembrane region" description="Helical" evidence="5">
    <location>
        <begin position="206"/>
        <end position="226"/>
    </location>
</feature>
<dbReference type="Pfam" id="PF07690">
    <property type="entry name" value="MFS_1"/>
    <property type="match status" value="1"/>
</dbReference>
<feature type="transmembrane region" description="Helical" evidence="5">
    <location>
        <begin position="295"/>
        <end position="316"/>
    </location>
</feature>
<dbReference type="InterPro" id="IPR011701">
    <property type="entry name" value="MFS"/>
</dbReference>
<feature type="transmembrane region" description="Helical" evidence="5">
    <location>
        <begin position="9"/>
        <end position="29"/>
    </location>
</feature>
<dbReference type="SUPFAM" id="SSF103473">
    <property type="entry name" value="MFS general substrate transporter"/>
    <property type="match status" value="1"/>
</dbReference>
<evidence type="ECO:0000256" key="5">
    <source>
        <dbReference type="SAM" id="Phobius"/>
    </source>
</evidence>
<dbReference type="Proteomes" id="UP000185478">
    <property type="component" value="Chromosome"/>
</dbReference>
<protein>
    <recommendedName>
        <fullName evidence="6">Major facilitator superfamily (MFS) profile domain-containing protein</fullName>
    </recommendedName>
</protein>
<name>A0A1L7CDA3_9CORY</name>
<dbReference type="EMBL" id="CP009245">
    <property type="protein sequence ID" value="APT83840.1"/>
    <property type="molecule type" value="Genomic_DNA"/>
</dbReference>
<evidence type="ECO:0000256" key="4">
    <source>
        <dbReference type="ARBA" id="ARBA00023136"/>
    </source>
</evidence>
<feature type="transmembrane region" description="Helical" evidence="5">
    <location>
        <begin position="232"/>
        <end position="250"/>
    </location>
</feature>
<dbReference type="PANTHER" id="PTHR23534">
    <property type="entry name" value="MFS PERMEASE"/>
    <property type="match status" value="1"/>
</dbReference>
<feature type="domain" description="Major facilitator superfamily (MFS) profile" evidence="6">
    <location>
        <begin position="137"/>
        <end position="326"/>
    </location>
</feature>
<feature type="transmembrane region" description="Helical" evidence="5">
    <location>
        <begin position="35"/>
        <end position="57"/>
    </location>
</feature>
<keyword evidence="2 5" id="KW-0812">Transmembrane</keyword>
<feature type="transmembrane region" description="Helical" evidence="5">
    <location>
        <begin position="140"/>
        <end position="162"/>
    </location>
</feature>
<dbReference type="Gene3D" id="1.20.1250.20">
    <property type="entry name" value="MFS general substrate transporter like domains"/>
    <property type="match status" value="2"/>
</dbReference>
<dbReference type="AlphaFoldDB" id="A0A1L7CDA3"/>
<feature type="transmembrane region" description="Helical" evidence="5">
    <location>
        <begin position="69"/>
        <end position="94"/>
    </location>
</feature>
<evidence type="ECO:0000313" key="7">
    <source>
        <dbReference type="EMBL" id="APT83840.1"/>
    </source>
</evidence>
<feature type="transmembrane region" description="Helical" evidence="5">
    <location>
        <begin position="270"/>
        <end position="289"/>
    </location>
</feature>
<keyword evidence="8" id="KW-1185">Reference proteome</keyword>
<keyword evidence="3 5" id="KW-1133">Transmembrane helix</keyword>
<gene>
    <name evidence="7" type="ORF">CAQU_00650</name>
</gene>
<feature type="transmembrane region" description="Helical" evidence="5">
    <location>
        <begin position="182"/>
        <end position="199"/>
    </location>
</feature>
<evidence type="ECO:0000313" key="8">
    <source>
        <dbReference type="Proteomes" id="UP000185478"/>
    </source>
</evidence>
<evidence type="ECO:0000256" key="3">
    <source>
        <dbReference type="ARBA" id="ARBA00022989"/>
    </source>
</evidence>
<keyword evidence="4 5" id="KW-0472">Membrane</keyword>
<feature type="transmembrane region" description="Helical" evidence="5">
    <location>
        <begin position="100"/>
        <end position="119"/>
    </location>
</feature>
<organism evidence="7 8">
    <name type="scientific">Corynebacterium aquilae DSM 44791</name>
    <dbReference type="NCBI Taxonomy" id="1431546"/>
    <lineage>
        <taxon>Bacteria</taxon>
        <taxon>Bacillati</taxon>
        <taxon>Actinomycetota</taxon>
        <taxon>Actinomycetes</taxon>
        <taxon>Mycobacteriales</taxon>
        <taxon>Corynebacteriaceae</taxon>
        <taxon>Corynebacterium</taxon>
    </lineage>
</organism>
<comment type="subcellular location">
    <subcellularLocation>
        <location evidence="1">Cell membrane</location>
        <topology evidence="1">Multi-pass membrane protein</topology>
    </subcellularLocation>
</comment>
<accession>A0A1L7CDA3</accession>
<proteinExistence type="predicted"/>
<evidence type="ECO:0000259" key="6">
    <source>
        <dbReference type="PROSITE" id="PS50850"/>
    </source>
</evidence>
<sequence>MQRIGPRKTYLGAGTVCILSGLATTYAAYTHSPPLFYAGMLLVGIFMGLSNFHRLLVKDYSDTPNVWDTSLVLLSGIAGSILGPWAAGILAGSVSEFYKAYQLVIMAGILTLFTSFMLPEHSRARERVEREISDFDDRSTLYLGGVIGMLGYVVMTLIMTAIPLEAQQQGLSGREISHLTEVHMVAMYLPIVIVPLFLARYTPRRIATWALGLGGFGTFGVLVSNYHVGKTGLTILMIVAGVIWAFSYTAASNMVASSLFGKTHPSARGYVEMLPPIGMVIGSLLAGLLLEYAGFIWVVSAFIFISIIAVPTLILMGRAGHINNDN</sequence>
<dbReference type="KEGG" id="caqu:CAQU_00650"/>
<dbReference type="PANTHER" id="PTHR23534:SF1">
    <property type="entry name" value="MAJOR FACILITATOR SUPERFAMILY PROTEIN"/>
    <property type="match status" value="1"/>
</dbReference>
<dbReference type="InterPro" id="IPR020846">
    <property type="entry name" value="MFS_dom"/>
</dbReference>